<sequence>MISCVHLKKCLKLTALCGLFAFSLSNQAQAQGKLVIYCSVQNTTCEKISQAFSKKYHVETQFVRHSTGTVLGKLKAEKDNPQADVWYGGTFEPHLQARDAGLLATYRSPEQKNIMPQFKKLVEQRGDTTSIIYLMELGIGVNEKLLAEKNIKTPQCYSDLIKPEFKDLVQYPDPRVSGTGYSILTTLIETMGEEKAFDYLKALNKNISQYTKTGMATSHLSTGATAVNISFMHAYVREKDKGAPVVGILPCEGVGYTLGAASIIKNGRNLDNAKRFIDFVLSAEAQEIPWREADSYQLPTNIHAKSHPNLPDPMKLKLIDIDFIRFGQDQEAKRLIDRWMKEVKGE</sequence>
<dbReference type="STRING" id="1908258.BKK48_08030"/>
<keyword evidence="4" id="KW-1185">Reference proteome</keyword>
<dbReference type="InterPro" id="IPR026045">
    <property type="entry name" value="Ferric-bd"/>
</dbReference>
<name>A0A1V3I7C8_9PAST</name>
<dbReference type="Gene3D" id="3.40.190.10">
    <property type="entry name" value="Periplasmic binding protein-like II"/>
    <property type="match status" value="2"/>
</dbReference>
<dbReference type="GO" id="GO:0030288">
    <property type="term" value="C:outer membrane-bounded periplasmic space"/>
    <property type="evidence" value="ECO:0007669"/>
    <property type="project" value="TreeGrafter"/>
</dbReference>
<organism evidence="3 4">
    <name type="scientific">Rodentibacter heidelbergensis</name>
    <dbReference type="NCBI Taxonomy" id="1908258"/>
    <lineage>
        <taxon>Bacteria</taxon>
        <taxon>Pseudomonadati</taxon>
        <taxon>Pseudomonadota</taxon>
        <taxon>Gammaproteobacteria</taxon>
        <taxon>Pasteurellales</taxon>
        <taxon>Pasteurellaceae</taxon>
        <taxon>Rodentibacter</taxon>
    </lineage>
</organism>
<dbReference type="Pfam" id="PF13343">
    <property type="entry name" value="SBP_bac_6"/>
    <property type="match status" value="1"/>
</dbReference>
<comment type="caution">
    <text evidence="3">The sequence shown here is derived from an EMBL/GenBank/DDBJ whole genome shotgun (WGS) entry which is preliminary data.</text>
</comment>
<evidence type="ECO:0000313" key="4">
    <source>
        <dbReference type="Proteomes" id="UP000189437"/>
    </source>
</evidence>
<dbReference type="AlphaFoldDB" id="A0A1V3I7C8"/>
<dbReference type="EMBL" id="MLHH01000019">
    <property type="protein sequence ID" value="OOF35962.1"/>
    <property type="molecule type" value="Genomic_DNA"/>
</dbReference>
<dbReference type="SUPFAM" id="SSF53850">
    <property type="entry name" value="Periplasmic binding protein-like II"/>
    <property type="match status" value="1"/>
</dbReference>
<dbReference type="PANTHER" id="PTHR30006">
    <property type="entry name" value="THIAMINE-BINDING PERIPLASMIC PROTEIN-RELATED"/>
    <property type="match status" value="1"/>
</dbReference>
<evidence type="ECO:0008006" key="5">
    <source>
        <dbReference type="Google" id="ProtNLM"/>
    </source>
</evidence>
<evidence type="ECO:0000256" key="2">
    <source>
        <dbReference type="SAM" id="SignalP"/>
    </source>
</evidence>
<dbReference type="PANTHER" id="PTHR30006:SF2">
    <property type="entry name" value="ABC TRANSPORTER SUBSTRATE-BINDING PROTEIN"/>
    <property type="match status" value="1"/>
</dbReference>
<dbReference type="CDD" id="cd13544">
    <property type="entry name" value="PBP2_Fbp_like_1"/>
    <property type="match status" value="1"/>
</dbReference>
<evidence type="ECO:0000313" key="3">
    <source>
        <dbReference type="EMBL" id="OOF35962.1"/>
    </source>
</evidence>
<dbReference type="Proteomes" id="UP000189437">
    <property type="component" value="Unassembled WGS sequence"/>
</dbReference>
<dbReference type="OrthoDB" id="305758at2"/>
<gene>
    <name evidence="3" type="ORF">BKK48_08030</name>
</gene>
<dbReference type="GO" id="GO:0030976">
    <property type="term" value="F:thiamine pyrophosphate binding"/>
    <property type="evidence" value="ECO:0007669"/>
    <property type="project" value="TreeGrafter"/>
</dbReference>
<proteinExistence type="predicted"/>
<reference evidence="3 4" key="1">
    <citation type="submission" date="2016-10" db="EMBL/GenBank/DDBJ databases">
        <title>Rodentibacter gen. nov. and new species.</title>
        <authorList>
            <person name="Christensen H."/>
        </authorList>
    </citation>
    <scope>NUCLEOTIDE SEQUENCE [LARGE SCALE GENOMIC DNA]</scope>
    <source>
        <strain evidence="3 4">Ac69</strain>
    </source>
</reference>
<dbReference type="RefSeq" id="WP_077427659.1">
    <property type="nucleotide sequence ID" value="NZ_MLHH01000019.1"/>
</dbReference>
<feature type="signal peptide" evidence="2">
    <location>
        <begin position="1"/>
        <end position="30"/>
    </location>
</feature>
<dbReference type="GO" id="GO:0015888">
    <property type="term" value="P:thiamine transport"/>
    <property type="evidence" value="ECO:0007669"/>
    <property type="project" value="TreeGrafter"/>
</dbReference>
<accession>A0A1V3I7C8</accession>
<protein>
    <recommendedName>
        <fullName evidence="5">Iron ABC transporter substrate-binding protein</fullName>
    </recommendedName>
</protein>
<dbReference type="PIRSF" id="PIRSF002825">
    <property type="entry name" value="CfbpA"/>
    <property type="match status" value="1"/>
</dbReference>
<evidence type="ECO:0000256" key="1">
    <source>
        <dbReference type="ARBA" id="ARBA00022729"/>
    </source>
</evidence>
<keyword evidence="1 2" id="KW-0732">Signal</keyword>
<dbReference type="GO" id="GO:0030975">
    <property type="term" value="F:thiamine binding"/>
    <property type="evidence" value="ECO:0007669"/>
    <property type="project" value="TreeGrafter"/>
</dbReference>
<feature type="chain" id="PRO_5012979784" description="Iron ABC transporter substrate-binding protein" evidence="2">
    <location>
        <begin position="31"/>
        <end position="346"/>
    </location>
</feature>